<evidence type="ECO:0000313" key="2">
    <source>
        <dbReference type="EMBL" id="MFC5179371.1"/>
    </source>
</evidence>
<organism evidence="2 3">
    <name type="scientific">Nocardioides taihuensis</name>
    <dbReference type="NCBI Taxonomy" id="1835606"/>
    <lineage>
        <taxon>Bacteria</taxon>
        <taxon>Bacillati</taxon>
        <taxon>Actinomycetota</taxon>
        <taxon>Actinomycetes</taxon>
        <taxon>Propionibacteriales</taxon>
        <taxon>Nocardioidaceae</taxon>
        <taxon>Nocardioides</taxon>
    </lineage>
</organism>
<accession>A0ABW0BQ10</accession>
<keyword evidence="1" id="KW-0812">Transmembrane</keyword>
<proteinExistence type="predicted"/>
<feature type="transmembrane region" description="Helical" evidence="1">
    <location>
        <begin position="6"/>
        <end position="28"/>
    </location>
</feature>
<protein>
    <submittedName>
        <fullName evidence="2">GAP family protein</fullName>
    </submittedName>
</protein>
<feature type="transmembrane region" description="Helical" evidence="1">
    <location>
        <begin position="68"/>
        <end position="86"/>
    </location>
</feature>
<keyword evidence="1" id="KW-1133">Transmembrane helix</keyword>
<gene>
    <name evidence="2" type="ORF">ACFPGP_22005</name>
</gene>
<feature type="transmembrane region" description="Helical" evidence="1">
    <location>
        <begin position="194"/>
        <end position="212"/>
    </location>
</feature>
<keyword evidence="3" id="KW-1185">Reference proteome</keyword>
<dbReference type="EMBL" id="JBHSKD010000027">
    <property type="protein sequence ID" value="MFC5179371.1"/>
    <property type="molecule type" value="Genomic_DNA"/>
</dbReference>
<dbReference type="RefSeq" id="WP_378593445.1">
    <property type="nucleotide sequence ID" value="NZ_JBHSKD010000027.1"/>
</dbReference>
<feature type="transmembrane region" description="Helical" evidence="1">
    <location>
        <begin position="149"/>
        <end position="173"/>
    </location>
</feature>
<feature type="transmembrane region" description="Helical" evidence="1">
    <location>
        <begin position="35"/>
        <end position="56"/>
    </location>
</feature>
<evidence type="ECO:0000313" key="3">
    <source>
        <dbReference type="Proteomes" id="UP001596087"/>
    </source>
</evidence>
<evidence type="ECO:0000256" key="1">
    <source>
        <dbReference type="SAM" id="Phobius"/>
    </source>
</evidence>
<sequence>MEEALLAAVGIAASPFAVVPAVLLLFAARPGACSAGFAAGWAVGVGAVTASAVVLADVLTLPDAPPSWVSWARVALGVLLVVYGAVKLVRRPGGEPEVPGWMRSLEEATPRSALRFGLLASAPNPKVALLALAGGFSLGADTDGGARELGLVVAFTALATSTAAAPVLAHLALGDRALRSLGRVKDWLVTHLDAVMGSVLVVIGAAVLWKGVGGL</sequence>
<name>A0ABW0BQ10_9ACTN</name>
<keyword evidence="1" id="KW-0472">Membrane</keyword>
<dbReference type="Proteomes" id="UP001596087">
    <property type="component" value="Unassembled WGS sequence"/>
</dbReference>
<dbReference type="Pfam" id="PF11139">
    <property type="entry name" value="SfLAP"/>
    <property type="match status" value="1"/>
</dbReference>
<reference evidence="3" key="1">
    <citation type="journal article" date="2019" name="Int. J. Syst. Evol. Microbiol.">
        <title>The Global Catalogue of Microorganisms (GCM) 10K type strain sequencing project: providing services to taxonomists for standard genome sequencing and annotation.</title>
        <authorList>
            <consortium name="The Broad Institute Genomics Platform"/>
            <consortium name="The Broad Institute Genome Sequencing Center for Infectious Disease"/>
            <person name="Wu L."/>
            <person name="Ma J."/>
        </authorList>
    </citation>
    <scope>NUCLEOTIDE SEQUENCE [LARGE SCALE GENOMIC DNA]</scope>
    <source>
        <strain evidence="3">DFY41</strain>
    </source>
</reference>
<comment type="caution">
    <text evidence="2">The sequence shown here is derived from an EMBL/GenBank/DDBJ whole genome shotgun (WGS) entry which is preliminary data.</text>
</comment>
<dbReference type="InterPro" id="IPR021315">
    <property type="entry name" value="Gap/Sap"/>
</dbReference>